<proteinExistence type="predicted"/>
<dbReference type="AlphaFoldDB" id="A0A1D8UV48"/>
<feature type="chain" id="PRO_5043792060" evidence="2">
    <location>
        <begin position="19"/>
        <end position="109"/>
    </location>
</feature>
<evidence type="ECO:0000256" key="1">
    <source>
        <dbReference type="SAM" id="MobiDB-lite"/>
    </source>
</evidence>
<dbReference type="STRING" id="153496.A0U89_10580"/>
<protein>
    <submittedName>
        <fullName evidence="3">Uncharacterized protein</fullName>
    </submittedName>
</protein>
<evidence type="ECO:0000313" key="3">
    <source>
        <dbReference type="EMBL" id="AOX17513.1"/>
    </source>
</evidence>
<feature type="signal peptide" evidence="2">
    <location>
        <begin position="1"/>
        <end position="18"/>
    </location>
</feature>
<feature type="region of interest" description="Disordered" evidence="1">
    <location>
        <begin position="21"/>
        <end position="109"/>
    </location>
</feature>
<dbReference type="OrthoDB" id="7224917at2"/>
<keyword evidence="4" id="KW-1185">Reference proteome</keyword>
<accession>A0A1D8UV48</accession>
<sequence length="109" mass="11507">MKKYGVLLGGTVALLSLAAAPEPNASSHHHAGSSKSGAPAKSTTRYSDGTGNNMIDRLNNAQLDKNYKGPTYYRGQQQPPPFQAVPLSEQPEATATPKKIPATQANPHP</sequence>
<dbReference type="RefSeq" id="WP_070403097.1">
    <property type="nucleotide sequence ID" value="NZ_BJVW01000001.1"/>
</dbReference>
<evidence type="ECO:0000313" key="4">
    <source>
        <dbReference type="Proteomes" id="UP000179145"/>
    </source>
</evidence>
<gene>
    <name evidence="3" type="ORF">A0U89_10580</name>
</gene>
<dbReference type="EMBL" id="CP014674">
    <property type="protein sequence ID" value="AOX17513.1"/>
    <property type="molecule type" value="Genomic_DNA"/>
</dbReference>
<name>A0A1D8UV48_9PROT</name>
<reference evidence="3 4" key="1">
    <citation type="journal article" date="2016" name="Microb. Cell Fact.">
        <title>Dissection of exopolysaccharide biosynthesis in Kozakia baliensis.</title>
        <authorList>
            <person name="Brandt J.U."/>
            <person name="Jakob F."/>
            <person name="Behr J."/>
            <person name="Geissler A.J."/>
            <person name="Vogel R.F."/>
        </authorList>
    </citation>
    <scope>NUCLEOTIDE SEQUENCE [LARGE SCALE GENOMIC DNA]</scope>
    <source>
        <strain evidence="3 4">DSM 14400</strain>
    </source>
</reference>
<evidence type="ECO:0000256" key="2">
    <source>
        <dbReference type="SAM" id="SignalP"/>
    </source>
</evidence>
<feature type="compositionally biased region" description="Polar residues" evidence="1">
    <location>
        <begin position="43"/>
        <end position="63"/>
    </location>
</feature>
<keyword evidence="2" id="KW-0732">Signal</keyword>
<dbReference type="KEGG" id="kba:A0U89_10580"/>
<dbReference type="Proteomes" id="UP000179145">
    <property type="component" value="Chromosome"/>
</dbReference>
<feature type="compositionally biased region" description="Low complexity" evidence="1">
    <location>
        <begin position="33"/>
        <end position="42"/>
    </location>
</feature>
<organism evidence="3 4">
    <name type="scientific">Kozakia baliensis</name>
    <dbReference type="NCBI Taxonomy" id="153496"/>
    <lineage>
        <taxon>Bacteria</taxon>
        <taxon>Pseudomonadati</taxon>
        <taxon>Pseudomonadota</taxon>
        <taxon>Alphaproteobacteria</taxon>
        <taxon>Acetobacterales</taxon>
        <taxon>Acetobacteraceae</taxon>
        <taxon>Kozakia</taxon>
    </lineage>
</organism>